<protein>
    <submittedName>
        <fullName evidence="2">Uncharacterized protein</fullName>
    </submittedName>
</protein>
<organism evidence="2 3">
    <name type="scientific">Cladophialophora bantiana (strain ATCC 10958 / CBS 173.52 / CDC B-1940 / NIH 8579)</name>
    <name type="common">Xylohypha bantiana</name>
    <dbReference type="NCBI Taxonomy" id="1442370"/>
    <lineage>
        <taxon>Eukaryota</taxon>
        <taxon>Fungi</taxon>
        <taxon>Dikarya</taxon>
        <taxon>Ascomycota</taxon>
        <taxon>Pezizomycotina</taxon>
        <taxon>Eurotiomycetes</taxon>
        <taxon>Chaetothyriomycetidae</taxon>
        <taxon>Chaetothyriales</taxon>
        <taxon>Herpotrichiellaceae</taxon>
        <taxon>Cladophialophora</taxon>
    </lineage>
</organism>
<dbReference type="RefSeq" id="XP_016623807.1">
    <property type="nucleotide sequence ID" value="XM_016760286.1"/>
</dbReference>
<dbReference type="OrthoDB" id="4144101at2759"/>
<dbReference type="AlphaFoldDB" id="A0A0D2HUU1"/>
<sequence>MSASDFRMSAVAWLFISMFAGVILILAIVYLFALKIRRDKKKAAQRAEDDEIFGNAIANPITT</sequence>
<dbReference type="HOGENOM" id="CLU_190845_0_0_1"/>
<dbReference type="Proteomes" id="UP000053789">
    <property type="component" value="Unassembled WGS sequence"/>
</dbReference>
<name>A0A0D2HUU1_CLAB1</name>
<evidence type="ECO:0000313" key="3">
    <source>
        <dbReference type="Proteomes" id="UP000053789"/>
    </source>
</evidence>
<proteinExistence type="predicted"/>
<dbReference type="EMBL" id="KN846982">
    <property type="protein sequence ID" value="KIW97138.1"/>
    <property type="molecule type" value="Genomic_DNA"/>
</dbReference>
<keyword evidence="1" id="KW-1133">Transmembrane helix</keyword>
<feature type="transmembrane region" description="Helical" evidence="1">
    <location>
        <begin position="12"/>
        <end position="33"/>
    </location>
</feature>
<gene>
    <name evidence="2" type="ORF">Z519_02530</name>
</gene>
<accession>A0A0D2HUU1</accession>
<evidence type="ECO:0000256" key="1">
    <source>
        <dbReference type="SAM" id="Phobius"/>
    </source>
</evidence>
<keyword evidence="1" id="KW-0812">Transmembrane</keyword>
<reference evidence="2" key="1">
    <citation type="submission" date="2015-01" db="EMBL/GenBank/DDBJ databases">
        <title>The Genome Sequence of Cladophialophora bantiana CBS 173.52.</title>
        <authorList>
            <consortium name="The Broad Institute Genomics Platform"/>
            <person name="Cuomo C."/>
            <person name="de Hoog S."/>
            <person name="Gorbushina A."/>
            <person name="Stielow B."/>
            <person name="Teixiera M."/>
            <person name="Abouelleil A."/>
            <person name="Chapman S.B."/>
            <person name="Priest M."/>
            <person name="Young S.K."/>
            <person name="Wortman J."/>
            <person name="Nusbaum C."/>
            <person name="Birren B."/>
        </authorList>
    </citation>
    <scope>NUCLEOTIDE SEQUENCE [LARGE SCALE GENOMIC DNA]</scope>
    <source>
        <strain evidence="2">CBS 173.52</strain>
    </source>
</reference>
<dbReference type="VEuPathDB" id="FungiDB:Z519_02530"/>
<keyword evidence="3" id="KW-1185">Reference proteome</keyword>
<evidence type="ECO:0000313" key="2">
    <source>
        <dbReference type="EMBL" id="KIW97138.1"/>
    </source>
</evidence>
<keyword evidence="1" id="KW-0472">Membrane</keyword>
<dbReference type="GeneID" id="27695458"/>